<dbReference type="Proteomes" id="UP000474104">
    <property type="component" value="Unassembled WGS sequence"/>
</dbReference>
<dbReference type="OrthoDB" id="2055833at2"/>
<sequence length="70" mass="8136">MTALRRSAIAELERVPEDKLGAIIQFINKLLVEDDTGKKTWDLDQFVMPPTERGQNADAYVRELRDYDRL</sequence>
<dbReference type="AlphaFoldDB" id="A0A9X5H9C4"/>
<dbReference type="EMBL" id="VIRB01000163">
    <property type="protein sequence ID" value="NDO72308.1"/>
    <property type="molecule type" value="Genomic_DNA"/>
</dbReference>
<evidence type="ECO:0000313" key="2">
    <source>
        <dbReference type="Proteomes" id="UP000474104"/>
    </source>
</evidence>
<accession>A0A9X5H9C4</accession>
<name>A0A9X5H9C4_9FIRM</name>
<protein>
    <recommendedName>
        <fullName evidence="3">DUF2281 domain-containing protein</fullName>
    </recommendedName>
</protein>
<reference evidence="1 2" key="1">
    <citation type="submission" date="2019-07" db="EMBL/GenBank/DDBJ databases">
        <title>Draft genome sequences of 15 bacterial species constituting the stable defined intestinal microbiota of the GM15 gnotobiotic mouse model.</title>
        <authorList>
            <person name="Elie C."/>
            <person name="Mathieu A."/>
            <person name="Saliou A."/>
            <person name="Darnaud M."/>
            <person name="Leulier F."/>
            <person name="Tamellini A."/>
        </authorList>
    </citation>
    <scope>NUCLEOTIDE SEQUENCE [LARGE SCALE GENOMIC DNA]</scope>
    <source>
        <strain evidence="2">ASF 502</strain>
    </source>
</reference>
<evidence type="ECO:0008006" key="3">
    <source>
        <dbReference type="Google" id="ProtNLM"/>
    </source>
</evidence>
<organism evidence="1 2">
    <name type="scientific">Schaedlerella arabinosiphila</name>
    <dbReference type="NCBI Taxonomy" id="2044587"/>
    <lineage>
        <taxon>Bacteria</taxon>
        <taxon>Bacillati</taxon>
        <taxon>Bacillota</taxon>
        <taxon>Clostridia</taxon>
        <taxon>Lachnospirales</taxon>
        <taxon>Lachnospiraceae</taxon>
        <taxon>Schaedlerella</taxon>
    </lineage>
</organism>
<dbReference type="RefSeq" id="WP_004082666.1">
    <property type="nucleotide sequence ID" value="NZ_CASCYM010000007.1"/>
</dbReference>
<comment type="caution">
    <text evidence="1">The sequence shown here is derived from an EMBL/GenBank/DDBJ whole genome shotgun (WGS) entry which is preliminary data.</text>
</comment>
<evidence type="ECO:0000313" key="1">
    <source>
        <dbReference type="EMBL" id="NDO72308.1"/>
    </source>
</evidence>
<gene>
    <name evidence="1" type="ORF">FMM80_28275</name>
</gene>
<proteinExistence type="predicted"/>